<evidence type="ECO:0000256" key="1">
    <source>
        <dbReference type="SAM" id="MobiDB-lite"/>
    </source>
</evidence>
<protein>
    <submittedName>
        <fullName evidence="2">Uncharacterized protein</fullName>
    </submittedName>
</protein>
<gene>
    <name evidence="2" type="ORF">LTR78_005543</name>
</gene>
<evidence type="ECO:0000313" key="2">
    <source>
        <dbReference type="EMBL" id="KAK3674457.1"/>
    </source>
</evidence>
<reference evidence="2" key="1">
    <citation type="submission" date="2023-07" db="EMBL/GenBank/DDBJ databases">
        <title>Black Yeasts Isolated from many extreme environments.</title>
        <authorList>
            <person name="Coleine C."/>
            <person name="Stajich J.E."/>
            <person name="Selbmann L."/>
        </authorList>
    </citation>
    <scope>NUCLEOTIDE SEQUENCE</scope>
    <source>
        <strain evidence="2">CCFEE 5485</strain>
    </source>
</reference>
<accession>A0AAE1C1G8</accession>
<feature type="region of interest" description="Disordered" evidence="1">
    <location>
        <begin position="1"/>
        <end position="27"/>
    </location>
</feature>
<comment type="caution">
    <text evidence="2">The sequence shown here is derived from an EMBL/GenBank/DDBJ whole genome shotgun (WGS) entry which is preliminary data.</text>
</comment>
<sequence length="273" mass="31428">MAPTNSDQALVASNTDASQKQPMSHVRKVQRPHLCTNRLGCDLDLDTVSPKARYAEYCNLFEGESRIEDLEFPPLADHFPHLAQEITAAYLATHAFRFKVYMNYDAAAVWFYDESASQRYGDCGKLVITPKTMAKLHRANAHKSEYSKVVLDISTHFRLLARITIEVRGSKVNVGPVVDTYVNYMFKGDEKHKVMNKHVYNMAKGFEDPQSDVTLGKYGLDFKDLERMVDCFAPLPTDEQRLARFDPWYNGHWSHENKNDEGYQAHLFKERWP</sequence>
<name>A0AAE1C1G8_9PEZI</name>
<feature type="compositionally biased region" description="Polar residues" evidence="1">
    <location>
        <begin position="1"/>
        <end position="22"/>
    </location>
</feature>
<evidence type="ECO:0000313" key="3">
    <source>
        <dbReference type="Proteomes" id="UP001274830"/>
    </source>
</evidence>
<dbReference type="Proteomes" id="UP001274830">
    <property type="component" value="Unassembled WGS sequence"/>
</dbReference>
<keyword evidence="3" id="KW-1185">Reference proteome</keyword>
<proteinExistence type="predicted"/>
<organism evidence="2 3">
    <name type="scientific">Recurvomyces mirabilis</name>
    <dbReference type="NCBI Taxonomy" id="574656"/>
    <lineage>
        <taxon>Eukaryota</taxon>
        <taxon>Fungi</taxon>
        <taxon>Dikarya</taxon>
        <taxon>Ascomycota</taxon>
        <taxon>Pezizomycotina</taxon>
        <taxon>Dothideomycetes</taxon>
        <taxon>Dothideomycetidae</taxon>
        <taxon>Mycosphaerellales</taxon>
        <taxon>Teratosphaeriaceae</taxon>
        <taxon>Recurvomyces</taxon>
    </lineage>
</organism>
<dbReference type="AlphaFoldDB" id="A0AAE1C1G8"/>
<dbReference type="EMBL" id="JAUTXT010000019">
    <property type="protein sequence ID" value="KAK3674457.1"/>
    <property type="molecule type" value="Genomic_DNA"/>
</dbReference>